<dbReference type="PANTHER" id="PTHR43585:SF2">
    <property type="entry name" value="ATP-GRASP ENZYME FSQD"/>
    <property type="match status" value="1"/>
</dbReference>
<feature type="domain" description="ATP-grasp" evidence="5">
    <location>
        <begin position="134"/>
        <end position="326"/>
    </location>
</feature>
<organism evidence="6 7">
    <name type="scientific">Acinetobacter gyllenbergii CIP 110306 = MTCC 11365</name>
    <dbReference type="NCBI Taxonomy" id="1217657"/>
    <lineage>
        <taxon>Bacteria</taxon>
        <taxon>Pseudomonadati</taxon>
        <taxon>Pseudomonadota</taxon>
        <taxon>Gammaproteobacteria</taxon>
        <taxon>Moraxellales</taxon>
        <taxon>Moraxellaceae</taxon>
        <taxon>Acinetobacter</taxon>
    </lineage>
</organism>
<sequence>MTQIIVNELAQIGIAENSIGIWFTQAHSCQRDLILAAKTAPFNLPIHVVASHADDRPEITSVADIALQEPSLSERVEWVLQQAQRLNVKLIIAGHHAAIYLAQKHRFEQLGIRLMAGCDTVEQVEQLNDKSLFTQICVTHGLAVAPATIVENAEQLQDAYHDWLQKGDVCVKPAKGVFASGFWHLDPKADAFDVFANSMRFKAHPESFIESYRQLEQPPVYLVMPFLSGLECSVDMLCIHGEVHGAIARYKQNNGCQNLTFEDPAIELAHQVAALFGCDGLVNMQARYNDQQQLYILEVNSRPSGGIAHTFMSGVNLVHLGIAQALQLNYQPEKMESSVTVRSISQSICVI</sequence>
<dbReference type="RefSeq" id="WP_016540371.1">
    <property type="nucleotide sequence ID" value="NZ_ASQH01000001.1"/>
</dbReference>
<keyword evidence="2 4" id="KW-0547">Nucleotide-binding</keyword>
<keyword evidence="3 4" id="KW-0067">ATP-binding</keyword>
<dbReference type="Gene3D" id="3.30.470.20">
    <property type="entry name" value="ATP-grasp fold, B domain"/>
    <property type="match status" value="1"/>
</dbReference>
<dbReference type="PROSITE" id="PS50975">
    <property type="entry name" value="ATP_GRASP"/>
    <property type="match status" value="1"/>
</dbReference>
<evidence type="ECO:0000313" key="6">
    <source>
        <dbReference type="EMBL" id="EPF87855.1"/>
    </source>
</evidence>
<gene>
    <name evidence="6" type="ORF">F957_01142</name>
</gene>
<proteinExistence type="predicted"/>
<dbReference type="GO" id="GO:0046872">
    <property type="term" value="F:metal ion binding"/>
    <property type="evidence" value="ECO:0007669"/>
    <property type="project" value="InterPro"/>
</dbReference>
<comment type="caution">
    <text evidence="6">The sequence shown here is derived from an EMBL/GenBank/DDBJ whole genome shotgun (WGS) entry which is preliminary data.</text>
</comment>
<dbReference type="SUPFAM" id="SSF56059">
    <property type="entry name" value="Glutathione synthetase ATP-binding domain-like"/>
    <property type="match status" value="1"/>
</dbReference>
<dbReference type="Pfam" id="PF15632">
    <property type="entry name" value="ATPgrasp_Ter"/>
    <property type="match status" value="1"/>
</dbReference>
<name>A0A829HHP6_9GAMM</name>
<dbReference type="GO" id="GO:0005524">
    <property type="term" value="F:ATP binding"/>
    <property type="evidence" value="ECO:0007669"/>
    <property type="project" value="UniProtKB-UniRule"/>
</dbReference>
<reference evidence="6 7" key="1">
    <citation type="submission" date="2013-06" db="EMBL/GenBank/DDBJ databases">
        <title>The Genome Sequence of Acinetobacter gyllenbergii CIP 110306.</title>
        <authorList>
            <consortium name="The Broad Institute Genome Sequencing Platform"/>
            <consortium name="The Broad Institute Genome Sequencing Center for Infectious Disease"/>
            <person name="Cerqueira G."/>
            <person name="Feldgarden M."/>
            <person name="Courvalin P."/>
            <person name="Perichon B."/>
            <person name="Grillot-Courvalin C."/>
            <person name="Clermont D."/>
            <person name="Rocha E."/>
            <person name="Yoon E.-J."/>
            <person name="Nemec A."/>
            <person name="Young S.K."/>
            <person name="Zeng Q."/>
            <person name="Gargeya S."/>
            <person name="Fitzgerald M."/>
            <person name="Abouelleil A."/>
            <person name="Alvarado L."/>
            <person name="Berlin A.M."/>
            <person name="Chapman S.B."/>
            <person name="Dewar J."/>
            <person name="Goldberg J."/>
            <person name="Griggs A."/>
            <person name="Gujja S."/>
            <person name="Hansen M."/>
            <person name="Howarth C."/>
            <person name="Imamovic A."/>
            <person name="Larimer J."/>
            <person name="McCowan C."/>
            <person name="Murphy C."/>
            <person name="Pearson M."/>
            <person name="Priest M."/>
            <person name="Roberts A."/>
            <person name="Saif S."/>
            <person name="Shea T."/>
            <person name="Sykes S."/>
            <person name="Wortman J."/>
            <person name="Nusbaum C."/>
            <person name="Birren B."/>
        </authorList>
    </citation>
    <scope>NUCLEOTIDE SEQUENCE [LARGE SCALE GENOMIC DNA]</scope>
    <source>
        <strain evidence="6 7">CIP 110306</strain>
    </source>
</reference>
<dbReference type="Proteomes" id="UP000014523">
    <property type="component" value="Unassembled WGS sequence"/>
</dbReference>
<evidence type="ECO:0000259" key="5">
    <source>
        <dbReference type="PROSITE" id="PS50975"/>
    </source>
</evidence>
<evidence type="ECO:0000256" key="3">
    <source>
        <dbReference type="ARBA" id="ARBA00022840"/>
    </source>
</evidence>
<protein>
    <recommendedName>
        <fullName evidence="5">ATP-grasp domain-containing protein</fullName>
    </recommendedName>
</protein>
<evidence type="ECO:0000256" key="4">
    <source>
        <dbReference type="PROSITE-ProRule" id="PRU00409"/>
    </source>
</evidence>
<dbReference type="InterPro" id="IPR011226">
    <property type="entry name" value="ATP-grasp_fam"/>
</dbReference>
<dbReference type="AlphaFoldDB" id="A0A829HHP6"/>
<dbReference type="InterPro" id="IPR011761">
    <property type="entry name" value="ATP-grasp"/>
</dbReference>
<dbReference type="PIRSF" id="PIRSF029120">
    <property type="entry name" value="UCP029120"/>
    <property type="match status" value="1"/>
</dbReference>
<accession>A0A829HHP6</accession>
<dbReference type="InterPro" id="IPR052032">
    <property type="entry name" value="ATP-dep_AA_Ligase"/>
</dbReference>
<dbReference type="PANTHER" id="PTHR43585">
    <property type="entry name" value="FUMIPYRROLE BIOSYNTHESIS PROTEIN C"/>
    <property type="match status" value="1"/>
</dbReference>
<dbReference type="EMBL" id="ATGG01000011">
    <property type="protein sequence ID" value="EPF87855.1"/>
    <property type="molecule type" value="Genomic_DNA"/>
</dbReference>
<keyword evidence="7" id="KW-1185">Reference proteome</keyword>
<dbReference type="GO" id="GO:0016874">
    <property type="term" value="F:ligase activity"/>
    <property type="evidence" value="ECO:0007669"/>
    <property type="project" value="UniProtKB-KW"/>
</dbReference>
<keyword evidence="1" id="KW-0436">Ligase</keyword>
<evidence type="ECO:0000256" key="2">
    <source>
        <dbReference type="ARBA" id="ARBA00022741"/>
    </source>
</evidence>
<evidence type="ECO:0000313" key="7">
    <source>
        <dbReference type="Proteomes" id="UP000014523"/>
    </source>
</evidence>
<evidence type="ECO:0000256" key="1">
    <source>
        <dbReference type="ARBA" id="ARBA00022598"/>
    </source>
</evidence>